<evidence type="ECO:0000256" key="7">
    <source>
        <dbReference type="SAM" id="SignalP"/>
    </source>
</evidence>
<keyword evidence="3 6" id="KW-0442">Lipid degradation</keyword>
<feature type="short sequence motif" description="GXGXXG" evidence="6">
    <location>
        <begin position="35"/>
        <end position="40"/>
    </location>
</feature>
<evidence type="ECO:0000259" key="9">
    <source>
        <dbReference type="PROSITE" id="PS51779"/>
    </source>
</evidence>
<feature type="domain" description="PNPLA" evidence="8">
    <location>
        <begin position="31"/>
        <end position="221"/>
    </location>
</feature>
<accession>A0ABU1K364</accession>
<evidence type="ECO:0000256" key="6">
    <source>
        <dbReference type="PROSITE-ProRule" id="PRU01161"/>
    </source>
</evidence>
<evidence type="ECO:0000256" key="1">
    <source>
        <dbReference type="ARBA" id="ARBA00004370"/>
    </source>
</evidence>
<keyword evidence="5" id="KW-0472">Membrane</keyword>
<dbReference type="EMBL" id="JAVDQA010000001">
    <property type="protein sequence ID" value="MDR6300053.1"/>
    <property type="molecule type" value="Genomic_DNA"/>
</dbReference>
<evidence type="ECO:0000256" key="5">
    <source>
        <dbReference type="ARBA" id="ARBA00023136"/>
    </source>
</evidence>
<feature type="active site" description="Proton acceptor" evidence="6">
    <location>
        <position position="208"/>
    </location>
</feature>
<feature type="short sequence motif" description="DGA/G" evidence="6">
    <location>
        <begin position="208"/>
        <end position="210"/>
    </location>
</feature>
<evidence type="ECO:0000313" key="11">
    <source>
        <dbReference type="Proteomes" id="UP001257659"/>
    </source>
</evidence>
<keyword evidence="7" id="KW-0732">Signal</keyword>
<keyword evidence="11" id="KW-1185">Reference proteome</keyword>
<dbReference type="Proteomes" id="UP001257659">
    <property type="component" value="Unassembled WGS sequence"/>
</dbReference>
<feature type="short sequence motif" description="GXSXG" evidence="6">
    <location>
        <begin position="62"/>
        <end position="66"/>
    </location>
</feature>
<dbReference type="PANTHER" id="PTHR14226">
    <property type="entry name" value="NEUROPATHY TARGET ESTERASE/SWISS CHEESE D.MELANOGASTER"/>
    <property type="match status" value="1"/>
</dbReference>
<dbReference type="PROSITE" id="PS51779">
    <property type="entry name" value="POTRA"/>
    <property type="match status" value="1"/>
</dbReference>
<name>A0ABU1K364_9FLAO</name>
<dbReference type="PROSITE" id="PS51635">
    <property type="entry name" value="PNPLA"/>
    <property type="match status" value="1"/>
</dbReference>
<feature type="domain" description="POTRA" evidence="9">
    <location>
        <begin position="331"/>
        <end position="403"/>
    </location>
</feature>
<evidence type="ECO:0000256" key="2">
    <source>
        <dbReference type="ARBA" id="ARBA00022801"/>
    </source>
</evidence>
<feature type="active site" description="Nucleophile" evidence="6">
    <location>
        <position position="64"/>
    </location>
</feature>
<evidence type="ECO:0000313" key="10">
    <source>
        <dbReference type="EMBL" id="MDR6300053.1"/>
    </source>
</evidence>
<dbReference type="InterPro" id="IPR050301">
    <property type="entry name" value="NTE"/>
</dbReference>
<dbReference type="Pfam" id="PF19143">
    <property type="entry name" value="Omp85_2"/>
    <property type="match status" value="1"/>
</dbReference>
<dbReference type="PANTHER" id="PTHR14226:SF76">
    <property type="entry name" value="NTE FAMILY PROTEIN RSSA"/>
    <property type="match status" value="1"/>
</dbReference>
<feature type="signal peptide" evidence="7">
    <location>
        <begin position="1"/>
        <end position="17"/>
    </location>
</feature>
<dbReference type="Gene3D" id="3.10.20.310">
    <property type="entry name" value="membrane protein fhac"/>
    <property type="match status" value="1"/>
</dbReference>
<comment type="caution">
    <text evidence="10">The sequence shown here is derived from an EMBL/GenBank/DDBJ whole genome shotgun (WGS) entry which is preliminary data.</text>
</comment>
<evidence type="ECO:0000256" key="4">
    <source>
        <dbReference type="ARBA" id="ARBA00023098"/>
    </source>
</evidence>
<reference evidence="10 11" key="1">
    <citation type="submission" date="2023-07" db="EMBL/GenBank/DDBJ databases">
        <title>Genomic Encyclopedia of Type Strains, Phase IV (KMG-IV): sequencing the most valuable type-strain genomes for metagenomic binning, comparative biology and taxonomic classification.</title>
        <authorList>
            <person name="Goeker M."/>
        </authorList>
    </citation>
    <scope>NUCLEOTIDE SEQUENCE [LARGE SCALE GENOMIC DNA]</scope>
    <source>
        <strain evidence="10 11">DSM 102814</strain>
    </source>
</reference>
<dbReference type="InterPro" id="IPR016035">
    <property type="entry name" value="Acyl_Trfase/lysoPLipase"/>
</dbReference>
<dbReference type="InterPro" id="IPR034746">
    <property type="entry name" value="POTRA"/>
</dbReference>
<organism evidence="10 11">
    <name type="scientific">Mesonia maritima</name>
    <dbReference type="NCBI Taxonomy" id="1793873"/>
    <lineage>
        <taxon>Bacteria</taxon>
        <taxon>Pseudomonadati</taxon>
        <taxon>Bacteroidota</taxon>
        <taxon>Flavobacteriia</taxon>
        <taxon>Flavobacteriales</taxon>
        <taxon>Flavobacteriaceae</taxon>
        <taxon>Mesonia</taxon>
    </lineage>
</organism>
<protein>
    <submittedName>
        <fullName evidence="10">NTE family protein</fullName>
    </submittedName>
</protein>
<feature type="chain" id="PRO_5045960340" evidence="7">
    <location>
        <begin position="18"/>
        <end position="748"/>
    </location>
</feature>
<dbReference type="RefSeq" id="WP_309726961.1">
    <property type="nucleotide sequence ID" value="NZ_JAVDQA010000001.1"/>
</dbReference>
<evidence type="ECO:0000256" key="3">
    <source>
        <dbReference type="ARBA" id="ARBA00022963"/>
    </source>
</evidence>
<proteinExistence type="predicted"/>
<evidence type="ECO:0000259" key="8">
    <source>
        <dbReference type="PROSITE" id="PS51635"/>
    </source>
</evidence>
<sequence>MKKILLFILLIGFGVFAQETPNKARDLKVGLVLSGGGAKGLAHIGALKVIEKAGIRVDYIGGSSMGAIIGSLYAAGYSPEELDSIFQRTNFNTLIQDDLPRGVKTFYEKEESERYAVSLPFDKFKVSFPSGLSKGQNIYNLVSQLTSHVNHINNFEKLPIPFFCIGTDIETGREVILNSGSLAQAVSASGAIPSLFSPVPINGRLITDGGVSNNYPVEELRKRGVDYIIGVDVQDSLVDRKDLQSAFEILTQVNNFRTIRDMREKRKLTDLYINPDITDFSILSFDKGKAIIDSGEEAALEKLADLQAIASRQNIKENLKAERKRIVNDSVYIKNIDIAGNSNYPRSYIRGKLKIPTDTKIPYQDLNVGINNLSATGNFKRVEYNLIPQGEGKNDLQVVVYENNNNTLLRFALHYDELYRSAALLNITHKSLFLTNDITSFDAIVGDNFRYDFSYYIDKGSYWSIGVNSSVKQFEHDVGFDFVKKNSSLRDYDVNQVEIDYLDFTNQFYVQTFLVKAFRFGLGLEHKYTKLETETIIENKENENLPFTVLEQSNLYSTYGYLELDTYDNAYFPSSGAHFRGDFHLYLFDSHSSFSFSEFSIAKGSIGYAFSPISKFSVRTTTETGFRLGNSEMNTLKFFLGGYGNNYVNNIEPFFGYNFLDLSGDSYIKALVEIDYEIFKKNHLIASYNIANVEDDLYKTGNWFSTPDFTGFAIGYGIETFLGPLEGKYSYSPERGESEWYLSLGFWF</sequence>
<dbReference type="InterPro" id="IPR043864">
    <property type="entry name" value="Omp85-like_dom"/>
</dbReference>
<comment type="subcellular location">
    <subcellularLocation>
        <location evidence="1">Membrane</location>
    </subcellularLocation>
</comment>
<gene>
    <name evidence="10" type="ORF">GGR31_000669</name>
</gene>
<dbReference type="SUPFAM" id="SSF52151">
    <property type="entry name" value="FabD/lysophospholipase-like"/>
    <property type="match status" value="1"/>
</dbReference>
<dbReference type="Pfam" id="PF01734">
    <property type="entry name" value="Patatin"/>
    <property type="match status" value="1"/>
</dbReference>
<dbReference type="Gene3D" id="3.40.1090.10">
    <property type="entry name" value="Cytosolic phospholipase A2 catalytic domain"/>
    <property type="match status" value="2"/>
</dbReference>
<keyword evidence="2 6" id="KW-0378">Hydrolase</keyword>
<dbReference type="CDD" id="cd07205">
    <property type="entry name" value="Pat_PNPLA6_PNPLA7_NTE1_like"/>
    <property type="match status" value="1"/>
</dbReference>
<keyword evidence="4 6" id="KW-0443">Lipid metabolism</keyword>
<dbReference type="InterPro" id="IPR002641">
    <property type="entry name" value="PNPLA_dom"/>
</dbReference>